<dbReference type="Proteomes" id="UP001139971">
    <property type="component" value="Unassembled WGS sequence"/>
</dbReference>
<feature type="domain" description="KANL3/Tex30 alpha/beta hydrolase-like" evidence="1">
    <location>
        <begin position="50"/>
        <end position="201"/>
    </location>
</feature>
<dbReference type="Pfam" id="PF20408">
    <property type="entry name" value="Abhydrolase_11"/>
    <property type="match status" value="1"/>
</dbReference>
<sequence>MNDNQPSFPGASTALTLAGGAGAIEAAIELPDADARAGVAIVCHPHPLQGGTMHNKVVTMVSRSLVELGIATVRFNFRGVGASAGEHDEGRGETDDVIAIGEWLRRERPHDALWLAGFSFGSYIALRAAKRLGAKQLIQIAPPVGRWAFEDIELPECPWLVVQGEADEVVDPNAVYAWIASLAKPPTLVRMPDTSHFFHRRLMDLRGAVKNGVRDNLPPPRDPA</sequence>
<gene>
    <name evidence="2" type="ORF">OD750_015525</name>
</gene>
<dbReference type="SUPFAM" id="SSF53474">
    <property type="entry name" value="alpha/beta-Hydrolases"/>
    <property type="match status" value="1"/>
</dbReference>
<proteinExistence type="predicted"/>
<evidence type="ECO:0000313" key="3">
    <source>
        <dbReference type="Proteomes" id="UP001139971"/>
    </source>
</evidence>
<name>A0A9X3YLS0_9GAMM</name>
<evidence type="ECO:0000259" key="1">
    <source>
        <dbReference type="Pfam" id="PF20408"/>
    </source>
</evidence>
<dbReference type="InterPro" id="IPR046879">
    <property type="entry name" value="KANL3/Tex30_Abhydrolase"/>
</dbReference>
<dbReference type="AlphaFoldDB" id="A0A9X3YLS0"/>
<dbReference type="InterPro" id="IPR029058">
    <property type="entry name" value="AB_hydrolase_fold"/>
</dbReference>
<dbReference type="RefSeq" id="WP_263541598.1">
    <property type="nucleotide sequence ID" value="NZ_JAOVZO020000018.1"/>
</dbReference>
<keyword evidence="2" id="KW-0378">Hydrolase</keyword>
<dbReference type="PANTHER" id="PTHR42103:SF2">
    <property type="entry name" value="AB HYDROLASE-1 DOMAIN-CONTAINING PROTEIN"/>
    <property type="match status" value="1"/>
</dbReference>
<accession>A0A9X3YLS0</accession>
<dbReference type="EMBL" id="JAOVZO020000018">
    <property type="protein sequence ID" value="MDC8013954.1"/>
    <property type="molecule type" value="Genomic_DNA"/>
</dbReference>
<evidence type="ECO:0000313" key="2">
    <source>
        <dbReference type="EMBL" id="MDC8013954.1"/>
    </source>
</evidence>
<protein>
    <submittedName>
        <fullName evidence="2">Alpha/beta hydrolase</fullName>
    </submittedName>
</protein>
<dbReference type="GO" id="GO:0016787">
    <property type="term" value="F:hydrolase activity"/>
    <property type="evidence" value="ECO:0007669"/>
    <property type="project" value="UniProtKB-KW"/>
</dbReference>
<comment type="caution">
    <text evidence="2">The sequence shown here is derived from an EMBL/GenBank/DDBJ whole genome shotgun (WGS) entry which is preliminary data.</text>
</comment>
<keyword evidence="3" id="KW-1185">Reference proteome</keyword>
<reference evidence="2" key="1">
    <citation type="submission" date="2023-02" db="EMBL/GenBank/DDBJ databases">
        <title>Tahibacter soli sp. nov. isolated from soil.</title>
        <authorList>
            <person name="Baek J.H."/>
            <person name="Lee J.K."/>
            <person name="Choi D.G."/>
            <person name="Jeon C.O."/>
        </authorList>
    </citation>
    <scope>NUCLEOTIDE SEQUENCE</scope>
    <source>
        <strain evidence="2">BL</strain>
    </source>
</reference>
<organism evidence="2 3">
    <name type="scientific">Tahibacter soli</name>
    <dbReference type="NCBI Taxonomy" id="2983605"/>
    <lineage>
        <taxon>Bacteria</taxon>
        <taxon>Pseudomonadati</taxon>
        <taxon>Pseudomonadota</taxon>
        <taxon>Gammaproteobacteria</taxon>
        <taxon>Lysobacterales</taxon>
        <taxon>Rhodanobacteraceae</taxon>
        <taxon>Tahibacter</taxon>
    </lineage>
</organism>
<dbReference type="PANTHER" id="PTHR42103">
    <property type="entry name" value="ALPHA/BETA-HYDROLASES SUPERFAMILY PROTEIN"/>
    <property type="match status" value="1"/>
</dbReference>
<dbReference type="Gene3D" id="3.40.50.1820">
    <property type="entry name" value="alpha/beta hydrolase"/>
    <property type="match status" value="1"/>
</dbReference>